<evidence type="ECO:0000313" key="3">
    <source>
        <dbReference type="Proteomes" id="UP000576082"/>
    </source>
</evidence>
<dbReference type="AlphaFoldDB" id="A0A7X9P3Q5"/>
<feature type="transmembrane region" description="Helical" evidence="1">
    <location>
        <begin position="50"/>
        <end position="75"/>
    </location>
</feature>
<gene>
    <name evidence="2" type="ORF">HHU12_09470</name>
</gene>
<dbReference type="Proteomes" id="UP000576082">
    <property type="component" value="Unassembled WGS sequence"/>
</dbReference>
<accession>A0A7X9P3Q5</accession>
<keyword evidence="1" id="KW-0472">Membrane</keyword>
<comment type="caution">
    <text evidence="2">The sequence shown here is derived from an EMBL/GenBank/DDBJ whole genome shotgun (WGS) entry which is preliminary data.</text>
</comment>
<reference evidence="2 3" key="1">
    <citation type="submission" date="2020-04" db="EMBL/GenBank/DDBJ databases">
        <title>Flammeovirga sp. SR4, a novel species isolated from seawater.</title>
        <authorList>
            <person name="Wang X."/>
        </authorList>
    </citation>
    <scope>NUCLEOTIDE SEQUENCE [LARGE SCALE GENOMIC DNA]</scope>
    <source>
        <strain evidence="2 3">ATCC 23126</strain>
    </source>
</reference>
<evidence type="ECO:0008006" key="4">
    <source>
        <dbReference type="Google" id="ProtNLM"/>
    </source>
</evidence>
<evidence type="ECO:0000313" key="2">
    <source>
        <dbReference type="EMBL" id="NME68189.1"/>
    </source>
</evidence>
<dbReference type="RefSeq" id="WP_169656500.1">
    <property type="nucleotide sequence ID" value="NZ_JABANE010000020.1"/>
</dbReference>
<feature type="transmembrane region" description="Helical" evidence="1">
    <location>
        <begin position="7"/>
        <end position="26"/>
    </location>
</feature>
<dbReference type="EMBL" id="JABANE010000020">
    <property type="protein sequence ID" value="NME68189.1"/>
    <property type="molecule type" value="Genomic_DNA"/>
</dbReference>
<keyword evidence="3" id="KW-1185">Reference proteome</keyword>
<keyword evidence="1" id="KW-1133">Transmembrane helix</keyword>
<name>A0A7X9P3Q5_9BACT</name>
<keyword evidence="1" id="KW-0812">Transmembrane</keyword>
<sequence>MKYIKFIWALSLFIFLGYSLLAYIYFPDSGVMVMGATENESAMVMSKSDFFYSSMGILLFINVALAGLGASVLHLPQQLILVPNKAKWLQSKETQQQLLESIKGWTKGLATLINGLLLTTLGVIYRTQGHDIEAPKVEYSPMVFSILIGVWFLAYFFIMKAPKNTDD</sequence>
<feature type="transmembrane region" description="Helical" evidence="1">
    <location>
        <begin position="109"/>
        <end position="127"/>
    </location>
</feature>
<protein>
    <recommendedName>
        <fullName evidence="4">DUF1648 domain-containing protein</fullName>
    </recommendedName>
</protein>
<evidence type="ECO:0000256" key="1">
    <source>
        <dbReference type="SAM" id="Phobius"/>
    </source>
</evidence>
<feature type="transmembrane region" description="Helical" evidence="1">
    <location>
        <begin position="139"/>
        <end position="158"/>
    </location>
</feature>
<proteinExistence type="predicted"/>
<organism evidence="2 3">
    <name type="scientific">Flammeovirga aprica JL-4</name>
    <dbReference type="NCBI Taxonomy" id="694437"/>
    <lineage>
        <taxon>Bacteria</taxon>
        <taxon>Pseudomonadati</taxon>
        <taxon>Bacteroidota</taxon>
        <taxon>Cytophagia</taxon>
        <taxon>Cytophagales</taxon>
        <taxon>Flammeovirgaceae</taxon>
        <taxon>Flammeovirga</taxon>
    </lineage>
</organism>